<keyword evidence="1" id="KW-0472">Membrane</keyword>
<dbReference type="PROSITE" id="PS50887">
    <property type="entry name" value="GGDEF"/>
    <property type="match status" value="1"/>
</dbReference>
<dbReference type="Pfam" id="PF00990">
    <property type="entry name" value="GGDEF"/>
    <property type="match status" value="1"/>
</dbReference>
<reference evidence="3" key="1">
    <citation type="submission" date="2019-04" db="EMBL/GenBank/DDBJ databases">
        <title>Evolution of Biomass-Degrading Anaerobic Consortia Revealed by Metagenomics.</title>
        <authorList>
            <person name="Peng X."/>
        </authorList>
    </citation>
    <scope>NUCLEOTIDE SEQUENCE</scope>
    <source>
        <strain evidence="3">SIG311</strain>
    </source>
</reference>
<dbReference type="InterPro" id="IPR052155">
    <property type="entry name" value="Biofilm_reg_signaling"/>
</dbReference>
<dbReference type="Gene3D" id="3.30.70.270">
    <property type="match status" value="1"/>
</dbReference>
<feature type="transmembrane region" description="Helical" evidence="1">
    <location>
        <begin position="367"/>
        <end position="387"/>
    </location>
</feature>
<name>A0A927U9N2_9FIRM</name>
<dbReference type="SMART" id="SM00267">
    <property type="entry name" value="GGDEF"/>
    <property type="match status" value="1"/>
</dbReference>
<dbReference type="InterPro" id="IPR029787">
    <property type="entry name" value="Nucleotide_cyclase"/>
</dbReference>
<sequence>MVKKILYLLISFIVFVLLLTVGQWFIKPASFSDVVVLDEGWTVYYNGAKYTDVKFSELRNIIGKGTSKGDNIIFFHDDVSLKYFSVPTIVFESRFSAWNLYENDKPIESRFLDEYKDEKYIGCNYNFVTLKPSYKDAKIMLSILVNENGAYNYFDAPIIGDYVDVLPYEIYSHSFFFLIAAFLIIFGLMFFIIAVAFRSDMPEINMQMYSALLFFVLGTWFLAQFNLLDLFIDTKGHQTEIEYISLYMVVPLMYMVMGCMRSYLKKKVFWFFSFVGALIPFTLIALHFMGIVHINKYLFIYQLDAIVLIAFMFVMILMIDLPADSVSGSQMIQINGQIILALSFIFNVIFFYLEVAGVSKQIMISRMIVPLATMCMVFGTMVNYYLFISESFSRRSEYASLAHLAYEDDLTRIANRSKYEKYMENLWDKGEDYIVISIDLNGLKTVNDNQGHLMGDKYLLQFGDVLEACIGEDGFTARIGGDEFVVVLTGEYMSKVDEYIELINTSLDKLNKEDNTLFRSAAMGYAYRHESTDENYNSVYLLADERMYKNKELMHGTRR</sequence>
<feature type="transmembrane region" description="Helical" evidence="1">
    <location>
        <begin position="209"/>
        <end position="232"/>
    </location>
</feature>
<protein>
    <submittedName>
        <fullName evidence="3">GGDEF domain-containing protein</fullName>
    </submittedName>
</protein>
<dbReference type="EMBL" id="SVER01000039">
    <property type="protein sequence ID" value="MBE5920585.1"/>
    <property type="molecule type" value="Genomic_DNA"/>
</dbReference>
<evidence type="ECO:0000259" key="2">
    <source>
        <dbReference type="PROSITE" id="PS50887"/>
    </source>
</evidence>
<organism evidence="3 4">
    <name type="scientific">Pseudobutyrivibrio ruminis</name>
    <dbReference type="NCBI Taxonomy" id="46206"/>
    <lineage>
        <taxon>Bacteria</taxon>
        <taxon>Bacillati</taxon>
        <taxon>Bacillota</taxon>
        <taxon>Clostridia</taxon>
        <taxon>Lachnospirales</taxon>
        <taxon>Lachnospiraceae</taxon>
        <taxon>Pseudobutyrivibrio</taxon>
    </lineage>
</organism>
<gene>
    <name evidence="3" type="ORF">E7272_12185</name>
</gene>
<evidence type="ECO:0000313" key="4">
    <source>
        <dbReference type="Proteomes" id="UP000766246"/>
    </source>
</evidence>
<evidence type="ECO:0000256" key="1">
    <source>
        <dbReference type="SAM" id="Phobius"/>
    </source>
</evidence>
<proteinExistence type="predicted"/>
<dbReference type="InterPro" id="IPR043128">
    <property type="entry name" value="Rev_trsase/Diguanyl_cyclase"/>
</dbReference>
<feature type="transmembrane region" description="Helical" evidence="1">
    <location>
        <begin position="270"/>
        <end position="292"/>
    </location>
</feature>
<feature type="transmembrane region" description="Helical" evidence="1">
    <location>
        <begin position="331"/>
        <end position="355"/>
    </location>
</feature>
<dbReference type="PANTHER" id="PTHR44757:SF2">
    <property type="entry name" value="BIOFILM ARCHITECTURE MAINTENANCE PROTEIN MBAA"/>
    <property type="match status" value="1"/>
</dbReference>
<feature type="domain" description="GGDEF" evidence="2">
    <location>
        <begin position="431"/>
        <end position="559"/>
    </location>
</feature>
<feature type="transmembrane region" description="Helical" evidence="1">
    <location>
        <begin position="299"/>
        <end position="319"/>
    </location>
</feature>
<feature type="transmembrane region" description="Helical" evidence="1">
    <location>
        <begin position="6"/>
        <end position="26"/>
    </location>
</feature>
<dbReference type="SUPFAM" id="SSF55073">
    <property type="entry name" value="Nucleotide cyclase"/>
    <property type="match status" value="1"/>
</dbReference>
<feature type="transmembrane region" description="Helical" evidence="1">
    <location>
        <begin position="175"/>
        <end position="197"/>
    </location>
</feature>
<dbReference type="AlphaFoldDB" id="A0A927U9N2"/>
<keyword evidence="1" id="KW-0812">Transmembrane</keyword>
<dbReference type="InterPro" id="IPR000160">
    <property type="entry name" value="GGDEF_dom"/>
</dbReference>
<dbReference type="Proteomes" id="UP000766246">
    <property type="component" value="Unassembled WGS sequence"/>
</dbReference>
<accession>A0A927U9N2</accession>
<evidence type="ECO:0000313" key="3">
    <source>
        <dbReference type="EMBL" id="MBE5920585.1"/>
    </source>
</evidence>
<dbReference type="NCBIfam" id="TIGR00254">
    <property type="entry name" value="GGDEF"/>
    <property type="match status" value="1"/>
</dbReference>
<keyword evidence="1" id="KW-1133">Transmembrane helix</keyword>
<dbReference type="PANTHER" id="PTHR44757">
    <property type="entry name" value="DIGUANYLATE CYCLASE DGCP"/>
    <property type="match status" value="1"/>
</dbReference>
<comment type="caution">
    <text evidence="3">The sequence shown here is derived from an EMBL/GenBank/DDBJ whole genome shotgun (WGS) entry which is preliminary data.</text>
</comment>
<dbReference type="CDD" id="cd01949">
    <property type="entry name" value="GGDEF"/>
    <property type="match status" value="1"/>
</dbReference>